<protein>
    <submittedName>
        <fullName evidence="1">Uncharacterized protein</fullName>
    </submittedName>
</protein>
<keyword evidence="2" id="KW-1185">Reference proteome</keyword>
<organism evidence="1 2">
    <name type="scientific">Flagellimonas oceani</name>
    <dbReference type="NCBI Taxonomy" id="2698672"/>
    <lineage>
        <taxon>Bacteria</taxon>
        <taxon>Pseudomonadati</taxon>
        <taxon>Bacteroidota</taxon>
        <taxon>Flavobacteriia</taxon>
        <taxon>Flavobacteriales</taxon>
        <taxon>Flavobacteriaceae</taxon>
        <taxon>Flagellimonas</taxon>
    </lineage>
</organism>
<sequence length="280" mass="32205">MKQRILTSVLVLVISTASVYAQKVKRKWYIIKDATDLYYSNGEKTKKKIVKNIYLGENNELSYDTDDHYEKKEIESLLLPKYKKADVFQKENELRVYFRPIPENGKLKLLEKSKIEEKNAGGYYFYELKERTSRTLDYRGFIMGAVTIPFKYYLGSKDNDNDAGNLSANFNIGTHLGWIFCGKEHFYYYAGQKKSVFSEQSINILFNTTLVPLNAENTEPDIDNNTNVIMPSFGLAYIYSFNGFEIIGSIGYDIPLGSNANTWIHKGYPWLGIGFGFGIF</sequence>
<name>A0A6G7IZ54_9FLAO</name>
<dbReference type="KEGG" id="mut:GVT53_02960"/>
<dbReference type="EMBL" id="CP049616">
    <property type="protein sequence ID" value="QII43680.1"/>
    <property type="molecule type" value="Genomic_DNA"/>
</dbReference>
<reference evidence="1 2" key="1">
    <citation type="submission" date="2020-02" db="EMBL/GenBank/DDBJ databases">
        <title>Complete genome of Muricauda sp. 501str8.</title>
        <authorList>
            <person name="Dong B."/>
            <person name="Zhu S."/>
            <person name="Yang J."/>
            <person name="Chen J."/>
        </authorList>
    </citation>
    <scope>NUCLEOTIDE SEQUENCE [LARGE SCALE GENOMIC DNA]</scope>
    <source>
        <strain evidence="1 2">501str8</strain>
    </source>
</reference>
<evidence type="ECO:0000313" key="1">
    <source>
        <dbReference type="EMBL" id="QII43680.1"/>
    </source>
</evidence>
<gene>
    <name evidence="1" type="ORF">GVT53_02960</name>
</gene>
<dbReference type="RefSeq" id="WP_166247349.1">
    <property type="nucleotide sequence ID" value="NZ_CP049616.1"/>
</dbReference>
<dbReference type="Proteomes" id="UP000502928">
    <property type="component" value="Chromosome"/>
</dbReference>
<accession>A0A6G7IZ54</accession>
<evidence type="ECO:0000313" key="2">
    <source>
        <dbReference type="Proteomes" id="UP000502928"/>
    </source>
</evidence>
<dbReference type="AlphaFoldDB" id="A0A6G7IZ54"/>
<proteinExistence type="predicted"/>